<dbReference type="PROSITE" id="PS51318">
    <property type="entry name" value="TAT"/>
    <property type="match status" value="1"/>
</dbReference>
<dbReference type="Proteomes" id="UP000290624">
    <property type="component" value="Unassembled WGS sequence"/>
</dbReference>
<dbReference type="InterPro" id="IPR006311">
    <property type="entry name" value="TAT_signal"/>
</dbReference>
<evidence type="ECO:0000256" key="1">
    <source>
        <dbReference type="SAM" id="SignalP"/>
    </source>
</evidence>
<reference evidence="2 3" key="1">
    <citation type="submission" date="2018-01" db="EMBL/GenBank/DDBJ databases">
        <title>Lactibacter flavus gen. nov., sp. nov., a novel bacterium of the family Propionibacteriaceae isolated from raw milk and dairy products.</title>
        <authorList>
            <person name="Wenning M."/>
            <person name="Breitenwieser F."/>
            <person name="Huptas C."/>
            <person name="von Neubeck M."/>
            <person name="Busse H.-J."/>
            <person name="Scherer S."/>
        </authorList>
    </citation>
    <scope>NUCLEOTIDE SEQUENCE [LARGE SCALE GENOMIC DNA]</scope>
    <source>
        <strain evidence="2 3">VG341</strain>
    </source>
</reference>
<dbReference type="OrthoDB" id="5580590at2"/>
<comment type="caution">
    <text evidence="2">The sequence shown here is derived from an EMBL/GenBank/DDBJ whole genome shotgun (WGS) entry which is preliminary data.</text>
</comment>
<sequence>MLITRRSLLVGAAVLATAAGCSNGGGAAPSSAASSAAAGGAGGDVGVFTWWADGSEKEGLDALIALFKTKYPKNTFVNLAVAGGSGSNAKAKLASDLANKNPPDSFQGHAGAELTDYIDNEQIEPVDDIMKALGGASVFPQTLLDLITVGGHVYGVPCDIHRANMVWTNSGLLSKAGITAPPATVAAWIADLQKVKASGVATPLSIGGTWTQTELFESVLAANLGSSAYTQLFSKGGKWDAAGVKQSITDYATILGYANTVSDGDDWPAATVMAADGKAAYNLMGDWALAEFTSKGLTWGKEYSSFPLTGNGEQLFGFLADAFTLPVGAKNAGGAKDWLNLVGGAEGQLAFNLKKGSIPPRTDVPSSSFGEYQQKTMTSFKNDKIVPSIAHGAAVSLAWSSEINTAMSAFYQSRNADALQSALVAAHAKYAA</sequence>
<dbReference type="PROSITE" id="PS51257">
    <property type="entry name" value="PROKAR_LIPOPROTEIN"/>
    <property type="match status" value="1"/>
</dbReference>
<gene>
    <name evidence="2" type="ORF">C1706_12305</name>
</gene>
<feature type="signal peptide" evidence="1">
    <location>
        <begin position="1"/>
        <end position="27"/>
    </location>
</feature>
<dbReference type="Gene3D" id="3.40.190.10">
    <property type="entry name" value="Periplasmic binding protein-like II"/>
    <property type="match status" value="2"/>
</dbReference>
<dbReference type="AlphaFoldDB" id="A0A4Q2ED08"/>
<dbReference type="SUPFAM" id="SSF53850">
    <property type="entry name" value="Periplasmic binding protein-like II"/>
    <property type="match status" value="1"/>
</dbReference>
<organism evidence="2 3">
    <name type="scientific">Propioniciclava flava</name>
    <dbReference type="NCBI Taxonomy" id="2072026"/>
    <lineage>
        <taxon>Bacteria</taxon>
        <taxon>Bacillati</taxon>
        <taxon>Actinomycetota</taxon>
        <taxon>Actinomycetes</taxon>
        <taxon>Propionibacteriales</taxon>
        <taxon>Propionibacteriaceae</taxon>
        <taxon>Propioniciclava</taxon>
    </lineage>
</organism>
<dbReference type="EMBL" id="PPCV01000009">
    <property type="protein sequence ID" value="RXW31440.1"/>
    <property type="molecule type" value="Genomic_DNA"/>
</dbReference>
<keyword evidence="3" id="KW-1185">Reference proteome</keyword>
<keyword evidence="1" id="KW-0732">Signal</keyword>
<protein>
    <submittedName>
        <fullName evidence="2">Sugar ABC transporter substrate-binding protein</fullName>
    </submittedName>
</protein>
<proteinExistence type="predicted"/>
<feature type="chain" id="PRO_5020482241" evidence="1">
    <location>
        <begin position="28"/>
        <end position="432"/>
    </location>
</feature>
<name>A0A4Q2ED08_9ACTN</name>
<evidence type="ECO:0000313" key="2">
    <source>
        <dbReference type="EMBL" id="RXW31440.1"/>
    </source>
</evidence>
<evidence type="ECO:0000313" key="3">
    <source>
        <dbReference type="Proteomes" id="UP000290624"/>
    </source>
</evidence>
<accession>A0A4Q2ED08</accession>